<keyword evidence="4" id="KW-1185">Reference proteome</keyword>
<dbReference type="InterPro" id="IPR047057">
    <property type="entry name" value="MerR_fam"/>
</dbReference>
<protein>
    <recommendedName>
        <fullName evidence="2">HTH merR-type domain-containing protein</fullName>
    </recommendedName>
</protein>
<dbReference type="eggNOG" id="COG0789">
    <property type="taxonomic scope" value="Bacteria"/>
</dbReference>
<evidence type="ECO:0000256" key="1">
    <source>
        <dbReference type="ARBA" id="ARBA00023125"/>
    </source>
</evidence>
<dbReference type="OrthoDB" id="5345718at2"/>
<dbReference type="HOGENOM" id="CLU_060077_7_0_11"/>
<dbReference type="CDD" id="cd04766">
    <property type="entry name" value="HTH_HspR"/>
    <property type="match status" value="1"/>
</dbReference>
<dbReference type="SUPFAM" id="SSF46955">
    <property type="entry name" value="Putative DNA-binding domain"/>
    <property type="match status" value="1"/>
</dbReference>
<dbReference type="GO" id="GO:0003677">
    <property type="term" value="F:DNA binding"/>
    <property type="evidence" value="ECO:0007669"/>
    <property type="project" value="UniProtKB-KW"/>
</dbReference>
<dbReference type="EMBL" id="AGZS01000006">
    <property type="protein sequence ID" value="EJD64645.1"/>
    <property type="molecule type" value="Genomic_DNA"/>
</dbReference>
<keyword evidence="1" id="KW-0238">DNA-binding</keyword>
<organism evidence="3 4">
    <name type="scientific">Scardovia wiggsiae F0424</name>
    <dbReference type="NCBI Taxonomy" id="857290"/>
    <lineage>
        <taxon>Bacteria</taxon>
        <taxon>Bacillati</taxon>
        <taxon>Actinomycetota</taxon>
        <taxon>Actinomycetes</taxon>
        <taxon>Bifidobacteriales</taxon>
        <taxon>Bifidobacteriaceae</taxon>
        <taxon>Scardovia</taxon>
    </lineage>
</organism>
<proteinExistence type="predicted"/>
<dbReference type="AlphaFoldDB" id="J0D3Y0"/>
<feature type="domain" description="HTH merR-type" evidence="2">
    <location>
        <begin position="41"/>
        <end position="110"/>
    </location>
</feature>
<evidence type="ECO:0000313" key="3">
    <source>
        <dbReference type="EMBL" id="EJD64645.1"/>
    </source>
</evidence>
<dbReference type="InterPro" id="IPR009061">
    <property type="entry name" value="DNA-bd_dom_put_sf"/>
</dbReference>
<dbReference type="NCBIfam" id="NF047375">
    <property type="entry name" value="HeatShock_HspR"/>
    <property type="match status" value="1"/>
</dbReference>
<evidence type="ECO:0000313" key="4">
    <source>
        <dbReference type="Proteomes" id="UP000006415"/>
    </source>
</evidence>
<name>J0D3Y0_9BIFI</name>
<dbReference type="Pfam" id="PF13411">
    <property type="entry name" value="MerR_1"/>
    <property type="match status" value="1"/>
</dbReference>
<sequence>MGNRLTARDREAYTAYAFGLISGAFDIIGAEDEGFDVNKPVFTVGQTAELVGIHPQTLRQYDRLALIVPQRTAGGARRYSLRDINKLVLTQHLVIEESINLSGVSRILRLMEENRQLRRQIRYLKKAKDLRMFAAGANGNVTEVFGDDSPAGQMKRELARRRRALRMARARGRLLPPGQYSRIQLRITAHTEGPDED</sequence>
<accession>J0D3Y0</accession>
<dbReference type="STRING" id="857290.HMPREF9156_01140"/>
<dbReference type="GO" id="GO:0003700">
    <property type="term" value="F:DNA-binding transcription factor activity"/>
    <property type="evidence" value="ECO:0007669"/>
    <property type="project" value="InterPro"/>
</dbReference>
<dbReference type="PANTHER" id="PTHR30204:SF58">
    <property type="entry name" value="HTH-TYPE TRANSCRIPTIONAL REGULATOR YFMP"/>
    <property type="match status" value="1"/>
</dbReference>
<evidence type="ECO:0000259" key="2">
    <source>
        <dbReference type="PROSITE" id="PS50937"/>
    </source>
</evidence>
<reference evidence="3 4" key="1">
    <citation type="submission" date="2012-01" db="EMBL/GenBank/DDBJ databases">
        <title>The Genome Sequence of Scardovia wiggsiae F0424.</title>
        <authorList>
            <consortium name="The Broad Institute Genome Sequencing Platform"/>
            <person name="Earl A."/>
            <person name="Ward D."/>
            <person name="Feldgarden M."/>
            <person name="Gevers D."/>
            <person name="Izard J."/>
            <person name="Ganesan A."/>
            <person name="Baranova O.V."/>
            <person name="Blanton J.M."/>
            <person name="Tanner A.C."/>
            <person name="Mathney J."/>
            <person name="Dewhirst F.E."/>
            <person name="Young S.K."/>
            <person name="Zeng Q."/>
            <person name="Gargeya S."/>
            <person name="Fitzgerald M."/>
            <person name="Haas B."/>
            <person name="Abouelleil A."/>
            <person name="Alvarado L."/>
            <person name="Arachchi H.M."/>
            <person name="Berlin A."/>
            <person name="Chapman S.B."/>
            <person name="Gearin G."/>
            <person name="Goldberg J."/>
            <person name="Griggs A."/>
            <person name="Gujja S."/>
            <person name="Hansen M."/>
            <person name="Heiman D."/>
            <person name="Howarth C."/>
            <person name="Larimer J."/>
            <person name="Lui A."/>
            <person name="MacDonald P.J.P."/>
            <person name="McCowen C."/>
            <person name="Montmayeur A."/>
            <person name="Murphy C."/>
            <person name="Neiman D."/>
            <person name="Pearson M."/>
            <person name="Priest M."/>
            <person name="Roberts A."/>
            <person name="Saif S."/>
            <person name="Shea T."/>
            <person name="Sisk P."/>
            <person name="Stolte C."/>
            <person name="Sykes S."/>
            <person name="Wortman J."/>
            <person name="Nusbaum C."/>
            <person name="Birren B."/>
        </authorList>
    </citation>
    <scope>NUCLEOTIDE SEQUENCE [LARGE SCALE GENOMIC DNA]</scope>
    <source>
        <strain evidence="3 4">F0424</strain>
    </source>
</reference>
<dbReference type="GeneID" id="97291763"/>
<dbReference type="PROSITE" id="PS50937">
    <property type="entry name" value="HTH_MERR_2"/>
    <property type="match status" value="1"/>
</dbReference>
<dbReference type="InterPro" id="IPR000551">
    <property type="entry name" value="MerR-type_HTH_dom"/>
</dbReference>
<dbReference type="Proteomes" id="UP000006415">
    <property type="component" value="Unassembled WGS sequence"/>
</dbReference>
<comment type="caution">
    <text evidence="3">The sequence shown here is derived from an EMBL/GenBank/DDBJ whole genome shotgun (WGS) entry which is preliminary data.</text>
</comment>
<dbReference type="Gene3D" id="1.10.1660.10">
    <property type="match status" value="1"/>
</dbReference>
<dbReference type="RefSeq" id="WP_007148203.1">
    <property type="nucleotide sequence ID" value="NZ_AKCI01000001.1"/>
</dbReference>
<gene>
    <name evidence="3" type="ORF">HMPREF9156_01140</name>
</gene>
<dbReference type="PANTHER" id="PTHR30204">
    <property type="entry name" value="REDOX-CYCLING DRUG-SENSING TRANSCRIPTIONAL ACTIVATOR SOXR"/>
    <property type="match status" value="1"/>
</dbReference>
<dbReference type="SMART" id="SM00422">
    <property type="entry name" value="HTH_MERR"/>
    <property type="match status" value="1"/>
</dbReference>